<evidence type="ECO:0000256" key="1">
    <source>
        <dbReference type="SAM" id="Phobius"/>
    </source>
</evidence>
<reference evidence="2 3" key="1">
    <citation type="submission" date="2023-02" db="EMBL/GenBank/DDBJ databases">
        <title>LHISI_Scaffold_Assembly.</title>
        <authorList>
            <person name="Stuart O.P."/>
            <person name="Cleave R."/>
            <person name="Magrath M.J.L."/>
            <person name="Mikheyev A.S."/>
        </authorList>
    </citation>
    <scope>NUCLEOTIDE SEQUENCE [LARGE SCALE GENOMIC DNA]</scope>
    <source>
        <strain evidence="2">Daus_M_001</strain>
        <tissue evidence="2">Leg muscle</tissue>
    </source>
</reference>
<name>A0ABQ9GWL7_9NEOP</name>
<organism evidence="2 3">
    <name type="scientific">Dryococelus australis</name>
    <dbReference type="NCBI Taxonomy" id="614101"/>
    <lineage>
        <taxon>Eukaryota</taxon>
        <taxon>Metazoa</taxon>
        <taxon>Ecdysozoa</taxon>
        <taxon>Arthropoda</taxon>
        <taxon>Hexapoda</taxon>
        <taxon>Insecta</taxon>
        <taxon>Pterygota</taxon>
        <taxon>Neoptera</taxon>
        <taxon>Polyneoptera</taxon>
        <taxon>Phasmatodea</taxon>
        <taxon>Verophasmatodea</taxon>
        <taxon>Anareolatae</taxon>
        <taxon>Phasmatidae</taxon>
        <taxon>Eurycanthinae</taxon>
        <taxon>Dryococelus</taxon>
    </lineage>
</organism>
<feature type="transmembrane region" description="Helical" evidence="1">
    <location>
        <begin position="197"/>
        <end position="217"/>
    </location>
</feature>
<feature type="transmembrane region" description="Helical" evidence="1">
    <location>
        <begin position="105"/>
        <end position="125"/>
    </location>
</feature>
<dbReference type="Proteomes" id="UP001159363">
    <property type="component" value="Chromosome 7"/>
</dbReference>
<protein>
    <submittedName>
        <fullName evidence="2">Uncharacterized protein</fullName>
    </submittedName>
</protein>
<keyword evidence="3" id="KW-1185">Reference proteome</keyword>
<keyword evidence="1" id="KW-0472">Membrane</keyword>
<comment type="caution">
    <text evidence="2">The sequence shown here is derived from an EMBL/GenBank/DDBJ whole genome shotgun (WGS) entry which is preliminary data.</text>
</comment>
<proteinExistence type="predicted"/>
<feature type="transmembrane region" description="Helical" evidence="1">
    <location>
        <begin position="59"/>
        <end position="79"/>
    </location>
</feature>
<accession>A0ABQ9GWL7</accession>
<gene>
    <name evidence="2" type="ORF">PR048_020866</name>
</gene>
<feature type="transmembrane region" description="Helical" evidence="1">
    <location>
        <begin position="12"/>
        <end position="33"/>
    </location>
</feature>
<sequence length="567" mass="62383">MNRVIVCSVQHTTHSTVICVILCLLVVMSYVVIRRSVKVLFVDHPEANRVIVCSVQHTIHSTVICVILCLLVVMSYVVIRRSVKVLFVDHPEANRVIVCSVQHTIHSTVICVILCLLVVMSYVVIRRSVKVLFVDHPEANRVIVCSVQHTIHSTVICVILCLLVVMSYVVIRRSVKVLFVDHPEANRVIVCSVQHTIHSTVICVILCLLVVMSYVVIRRSVKVLFVDRREANASIAVGHLRLGLVSDDMKLVNVYLQSLARSLHALTVMLSIRIEKPCVVTAGNTSDPPRLRTVIANDVFTGNCNRLKDIGKSVGIMGILGMFASWPAAGPPCNYKCITMPTGPRGSRSRSNSTRVTSSTCTSSDIIQLSCGEETSPCELKRSRDTGLSALSLFIDASLHICLTDKADSPVSRDRLSSQGLVSSPHDSWMISLLVHVDEVTLVELLRERLPRGPVGMIFEIFVIFRDFEVKHQRSPVEGHWCCSPDPRVTGPPRSSGSKQLRVVLLYCSAVEGVTVICLANLVTLLTTISMSAVCTNGQIKGGTYSTSVLMFAHLLAHSSVQRDVQV</sequence>
<evidence type="ECO:0000313" key="2">
    <source>
        <dbReference type="EMBL" id="KAJ8876421.1"/>
    </source>
</evidence>
<feature type="transmembrane region" description="Helical" evidence="1">
    <location>
        <begin position="151"/>
        <end position="171"/>
    </location>
</feature>
<keyword evidence="1" id="KW-0812">Transmembrane</keyword>
<keyword evidence="1" id="KW-1133">Transmembrane helix</keyword>
<evidence type="ECO:0000313" key="3">
    <source>
        <dbReference type="Proteomes" id="UP001159363"/>
    </source>
</evidence>
<dbReference type="EMBL" id="JARBHB010000008">
    <property type="protein sequence ID" value="KAJ8876421.1"/>
    <property type="molecule type" value="Genomic_DNA"/>
</dbReference>